<dbReference type="STRING" id="227084.SAMN05421855_102496"/>
<evidence type="ECO:0000256" key="1">
    <source>
        <dbReference type="SAM" id="Phobius"/>
    </source>
</evidence>
<evidence type="ECO:0000313" key="2">
    <source>
        <dbReference type="EMBL" id="SDE74035.1"/>
    </source>
</evidence>
<keyword evidence="1" id="KW-1133">Transmembrane helix</keyword>
<organism evidence="2 3">
    <name type="scientific">Ulvibacter litoralis</name>
    <dbReference type="NCBI Taxonomy" id="227084"/>
    <lineage>
        <taxon>Bacteria</taxon>
        <taxon>Pseudomonadati</taxon>
        <taxon>Bacteroidota</taxon>
        <taxon>Flavobacteriia</taxon>
        <taxon>Flavobacteriales</taxon>
        <taxon>Flavobacteriaceae</taxon>
        <taxon>Ulvibacter</taxon>
    </lineage>
</organism>
<name>A0A1G7FER7_9FLAO</name>
<reference evidence="2 3" key="1">
    <citation type="submission" date="2016-10" db="EMBL/GenBank/DDBJ databases">
        <authorList>
            <person name="de Groot N.N."/>
        </authorList>
    </citation>
    <scope>NUCLEOTIDE SEQUENCE [LARGE SCALE GENOMIC DNA]</scope>
    <source>
        <strain evidence="2 3">DSM 16195</strain>
    </source>
</reference>
<gene>
    <name evidence="2" type="ORF">SAMN05421855_102496</name>
</gene>
<accession>A0A1G7FER7</accession>
<evidence type="ECO:0000313" key="3">
    <source>
        <dbReference type="Proteomes" id="UP000199321"/>
    </source>
</evidence>
<keyword evidence="1" id="KW-0472">Membrane</keyword>
<proteinExistence type="predicted"/>
<dbReference type="Proteomes" id="UP000199321">
    <property type="component" value="Unassembled WGS sequence"/>
</dbReference>
<dbReference type="AlphaFoldDB" id="A0A1G7FER7"/>
<sequence length="67" mass="7860">MNVKMTVLSFLLFTFMKANSQIPKDVPHPNTNSPVDFSKPEDIVLFIALPLLIIVLFFVWRKKRRKK</sequence>
<keyword evidence="1" id="KW-0812">Transmembrane</keyword>
<keyword evidence="3" id="KW-1185">Reference proteome</keyword>
<feature type="transmembrane region" description="Helical" evidence="1">
    <location>
        <begin position="44"/>
        <end position="60"/>
    </location>
</feature>
<protein>
    <recommendedName>
        <fullName evidence="4">Adenylosuccinate synthetase</fullName>
    </recommendedName>
</protein>
<evidence type="ECO:0008006" key="4">
    <source>
        <dbReference type="Google" id="ProtNLM"/>
    </source>
</evidence>
<dbReference type="EMBL" id="FNBA01000002">
    <property type="protein sequence ID" value="SDE74035.1"/>
    <property type="molecule type" value="Genomic_DNA"/>
</dbReference>